<accession>A0A813L166</accession>
<dbReference type="Proteomes" id="UP000626109">
    <property type="component" value="Unassembled WGS sequence"/>
</dbReference>
<feature type="region of interest" description="Disordered" evidence="1">
    <location>
        <begin position="47"/>
        <end position="72"/>
    </location>
</feature>
<proteinExistence type="predicted"/>
<comment type="caution">
    <text evidence="2">The sequence shown here is derived from an EMBL/GenBank/DDBJ whole genome shotgun (WGS) entry which is preliminary data.</text>
</comment>
<feature type="compositionally biased region" description="Polar residues" evidence="1">
    <location>
        <begin position="1"/>
        <end position="18"/>
    </location>
</feature>
<organism evidence="2 3">
    <name type="scientific">Polarella glacialis</name>
    <name type="common">Dinoflagellate</name>
    <dbReference type="NCBI Taxonomy" id="89957"/>
    <lineage>
        <taxon>Eukaryota</taxon>
        <taxon>Sar</taxon>
        <taxon>Alveolata</taxon>
        <taxon>Dinophyceae</taxon>
        <taxon>Suessiales</taxon>
        <taxon>Suessiaceae</taxon>
        <taxon>Polarella</taxon>
    </lineage>
</organism>
<feature type="compositionally biased region" description="Low complexity" evidence="1">
    <location>
        <begin position="54"/>
        <end position="64"/>
    </location>
</feature>
<evidence type="ECO:0000256" key="1">
    <source>
        <dbReference type="SAM" id="MobiDB-lite"/>
    </source>
</evidence>
<feature type="region of interest" description="Disordered" evidence="1">
    <location>
        <begin position="1"/>
        <end position="32"/>
    </location>
</feature>
<protein>
    <submittedName>
        <fullName evidence="2">Uncharacterized protein</fullName>
    </submittedName>
</protein>
<name>A0A813L166_POLGL</name>
<reference evidence="2" key="1">
    <citation type="submission" date="2021-02" db="EMBL/GenBank/DDBJ databases">
        <authorList>
            <person name="Dougan E. K."/>
            <person name="Rhodes N."/>
            <person name="Thang M."/>
            <person name="Chan C."/>
        </authorList>
    </citation>
    <scope>NUCLEOTIDE SEQUENCE</scope>
</reference>
<evidence type="ECO:0000313" key="3">
    <source>
        <dbReference type="Proteomes" id="UP000626109"/>
    </source>
</evidence>
<evidence type="ECO:0000313" key="2">
    <source>
        <dbReference type="EMBL" id="CAE8718270.1"/>
    </source>
</evidence>
<gene>
    <name evidence="2" type="ORF">PGLA2088_LOCUS39989</name>
</gene>
<dbReference type="AlphaFoldDB" id="A0A813L166"/>
<sequence>MEAPTTPTVLDSPTSGCSSPDVADLQDSTDKVDGLSAEQLGRALRSGVDAEMFSAPPSAPAADESSTRAADHRGHGNILDALWSSDDDGHGLQMQVHQALVNLSPSQVAGNLQAAPAAVQPPQGLAPQELMQSEPNNNWGWMPAGSAGLMLDKQGTPAMHTASPQWQLAESCPWTATGRSSLLAAQSALDASMFHGAREIVPAPSPEQCKWVPAEGYAAPPGTRLFRFDPTNNRDVTLRERELWVQMARVGLYVDKLYVDTAWAAIATCRACVCVSTPGVRTPYGTLNAYFGTDNRLKIIPVRDHGIYEILCRVFPAYARPGSKAT</sequence>
<dbReference type="EMBL" id="CAJNNW010033350">
    <property type="protein sequence ID" value="CAE8718270.1"/>
    <property type="molecule type" value="Genomic_DNA"/>
</dbReference>